<accession>B0MZQ2</accession>
<dbReference type="PROSITE" id="PS50878">
    <property type="entry name" value="RT_POL"/>
    <property type="match status" value="1"/>
</dbReference>
<feature type="domain" description="Reverse transcriptase" evidence="3">
    <location>
        <begin position="11"/>
        <end position="329"/>
    </location>
</feature>
<gene>
    <name evidence="4" type="ORF">ALIPUT_02626</name>
</gene>
<dbReference type="GO" id="GO:0003964">
    <property type="term" value="F:RNA-directed DNA polymerase activity"/>
    <property type="evidence" value="ECO:0007669"/>
    <property type="project" value="UniProtKB-KW"/>
</dbReference>
<keyword evidence="4" id="KW-0695">RNA-directed DNA polymerase</keyword>
<feature type="compositionally biased region" description="Basic and acidic residues" evidence="2">
    <location>
        <begin position="43"/>
        <end position="52"/>
    </location>
</feature>
<dbReference type="InterPro" id="IPR051083">
    <property type="entry name" value="GrpII_Intron_Splice-Mob/Def"/>
</dbReference>
<dbReference type="PANTHER" id="PTHR34047">
    <property type="entry name" value="NUCLEAR INTRON MATURASE 1, MITOCHONDRIAL-RELATED"/>
    <property type="match status" value="1"/>
</dbReference>
<dbReference type="InterPro" id="IPR043502">
    <property type="entry name" value="DNA/RNA_pol_sf"/>
</dbReference>
<dbReference type="Proteomes" id="UP000005819">
    <property type="component" value="Unassembled WGS sequence"/>
</dbReference>
<evidence type="ECO:0000313" key="5">
    <source>
        <dbReference type="Proteomes" id="UP000005819"/>
    </source>
</evidence>
<sequence length="401" mass="47137">MRISGLANDFQKGKNINFESNDPASRQKISPQKGVSRRFRASRTAERPEYEKQSVEMKRIGNLYEKIISLDNLRLADEKARRGKLRSYGVLLHDKNREANILALHETLKNHTFKNSEYSTFTIYEPKERIIFRLPYYPDRILHHAIMNILEPIWVSVFTKDTYSCIKGRGIHGAMRNVKRAIKDRENARYCLKIDIRKFYPSIDHDVLKTIIRRKIKCKDTLALLDTIIDSTDGVPIGNYLSQYFANLMLAYFDHWIKEEKRVRNYFRYADDMVFLASTKEELHILLADIKKYLAALKLTLKGNEQIFPIAENRADKHGRGLDFVGFVFYHNQTLMRKSIKQNFCRMAARLNKKLNISARDYKQKLCSWYGWAKVSNSKHLLKTIIKSQFYDTFVLRCKAV</sequence>
<dbReference type="EMBL" id="ABFK02000020">
    <property type="protein sequence ID" value="EDS03088.1"/>
    <property type="molecule type" value="Genomic_DNA"/>
</dbReference>
<evidence type="ECO:0000256" key="1">
    <source>
        <dbReference type="ARBA" id="ARBA00034120"/>
    </source>
</evidence>
<organism evidence="4 5">
    <name type="scientific">Alistipes putredinis DSM 17216</name>
    <dbReference type="NCBI Taxonomy" id="445970"/>
    <lineage>
        <taxon>Bacteria</taxon>
        <taxon>Pseudomonadati</taxon>
        <taxon>Bacteroidota</taxon>
        <taxon>Bacteroidia</taxon>
        <taxon>Bacteroidales</taxon>
        <taxon>Rikenellaceae</taxon>
        <taxon>Alistipes</taxon>
    </lineage>
</organism>
<evidence type="ECO:0000259" key="3">
    <source>
        <dbReference type="PROSITE" id="PS50878"/>
    </source>
</evidence>
<dbReference type="AlphaFoldDB" id="B0MZQ2"/>
<protein>
    <submittedName>
        <fullName evidence="4">Reverse transcriptase (RNA-dependent DNA polymerase)</fullName>
    </submittedName>
</protein>
<keyword evidence="4" id="KW-0548">Nucleotidyltransferase</keyword>
<comment type="similarity">
    <text evidence="1">Belongs to the bacterial reverse transcriptase family.</text>
</comment>
<dbReference type="eggNOG" id="COG3344">
    <property type="taxonomic scope" value="Bacteria"/>
</dbReference>
<evidence type="ECO:0000313" key="4">
    <source>
        <dbReference type="EMBL" id="EDS03088.1"/>
    </source>
</evidence>
<dbReference type="SUPFAM" id="SSF56672">
    <property type="entry name" value="DNA/RNA polymerases"/>
    <property type="match status" value="1"/>
</dbReference>
<dbReference type="HOGENOM" id="CLU_013584_0_0_10"/>
<dbReference type="Pfam" id="PF00078">
    <property type="entry name" value="RVT_1"/>
    <property type="match status" value="1"/>
</dbReference>
<comment type="caution">
    <text evidence="4">The sequence shown here is derived from an EMBL/GenBank/DDBJ whole genome shotgun (WGS) entry which is preliminary data.</text>
</comment>
<reference evidence="4" key="2">
    <citation type="submission" date="2013-09" db="EMBL/GenBank/DDBJ databases">
        <title>Draft genome sequence of Alistipes putredinis (DSM 17216).</title>
        <authorList>
            <person name="Sudarsanam P."/>
            <person name="Ley R."/>
            <person name="Guruge J."/>
            <person name="Turnbaugh P.J."/>
            <person name="Mahowald M."/>
            <person name="Liep D."/>
            <person name="Gordon J."/>
        </authorList>
    </citation>
    <scope>NUCLEOTIDE SEQUENCE</scope>
    <source>
        <strain evidence="4">DSM 17216</strain>
    </source>
</reference>
<dbReference type="InterPro" id="IPR000477">
    <property type="entry name" value="RT_dom"/>
</dbReference>
<dbReference type="PANTHER" id="PTHR34047:SF8">
    <property type="entry name" value="PROTEIN YKFC"/>
    <property type="match status" value="1"/>
</dbReference>
<keyword evidence="4" id="KW-0808">Transferase</keyword>
<evidence type="ECO:0000256" key="2">
    <source>
        <dbReference type="SAM" id="MobiDB-lite"/>
    </source>
</evidence>
<dbReference type="CDD" id="cd01646">
    <property type="entry name" value="RT_Bac_retron_I"/>
    <property type="match status" value="1"/>
</dbReference>
<feature type="region of interest" description="Disordered" evidence="2">
    <location>
        <begin position="14"/>
        <end position="52"/>
    </location>
</feature>
<proteinExistence type="inferred from homology"/>
<reference evidence="4" key="1">
    <citation type="submission" date="2007-10" db="EMBL/GenBank/DDBJ databases">
        <authorList>
            <person name="Fulton L."/>
            <person name="Clifton S."/>
            <person name="Fulton B."/>
            <person name="Xu J."/>
            <person name="Minx P."/>
            <person name="Pepin K.H."/>
            <person name="Johnson M."/>
            <person name="Thiruvilangam P."/>
            <person name="Bhonagiri V."/>
            <person name="Nash W.E."/>
            <person name="Mardis E.R."/>
            <person name="Wilson R.K."/>
        </authorList>
    </citation>
    <scope>NUCLEOTIDE SEQUENCE [LARGE SCALE GENOMIC DNA]</scope>
    <source>
        <strain evidence="4">DSM 17216</strain>
    </source>
</reference>
<keyword evidence="5" id="KW-1185">Reference proteome</keyword>
<name>B0MZQ2_9BACT</name>
<feature type="compositionally biased region" description="Polar residues" evidence="2">
    <location>
        <begin position="17"/>
        <end position="30"/>
    </location>
</feature>